<dbReference type="Gene3D" id="2.40.50.100">
    <property type="match status" value="1"/>
</dbReference>
<comment type="caution">
    <text evidence="7">The sequence shown here is derived from an EMBL/GenBank/DDBJ whole genome shotgun (WGS) entry which is preliminary data.</text>
</comment>
<dbReference type="Proteomes" id="UP001623330">
    <property type="component" value="Unassembled WGS sequence"/>
</dbReference>
<dbReference type="PROSITE" id="PS00189">
    <property type="entry name" value="LIPOYL"/>
    <property type="match status" value="1"/>
</dbReference>
<comment type="similarity">
    <text evidence="1">Belongs to the 2-oxoacid dehydrogenase family.</text>
</comment>
<protein>
    <submittedName>
        <fullName evidence="7">Pyruvate dehydrogenase complex protein X component, mitochondrial</fullName>
    </submittedName>
</protein>
<keyword evidence="8" id="KW-1185">Reference proteome</keyword>
<dbReference type="InterPro" id="IPR011053">
    <property type="entry name" value="Single_hybrid_motif"/>
</dbReference>
<dbReference type="PROSITE" id="PS50968">
    <property type="entry name" value="BIOTINYL_LIPOYL"/>
    <property type="match status" value="1"/>
</dbReference>
<organism evidence="7 8">
    <name type="scientific">Nakaseomyces bracarensis</name>
    <dbReference type="NCBI Taxonomy" id="273131"/>
    <lineage>
        <taxon>Eukaryota</taxon>
        <taxon>Fungi</taxon>
        <taxon>Dikarya</taxon>
        <taxon>Ascomycota</taxon>
        <taxon>Saccharomycotina</taxon>
        <taxon>Saccharomycetes</taxon>
        <taxon>Saccharomycetales</taxon>
        <taxon>Saccharomycetaceae</taxon>
        <taxon>Nakaseomyces</taxon>
    </lineage>
</organism>
<feature type="domain" description="Lipoyl-binding" evidence="5">
    <location>
        <begin position="35"/>
        <end position="111"/>
    </location>
</feature>
<evidence type="ECO:0000259" key="5">
    <source>
        <dbReference type="PROSITE" id="PS50968"/>
    </source>
</evidence>
<feature type="region of interest" description="Disordered" evidence="4">
    <location>
        <begin position="118"/>
        <end position="176"/>
    </location>
</feature>
<accession>A0ABR4NVW2</accession>
<evidence type="ECO:0000259" key="6">
    <source>
        <dbReference type="PROSITE" id="PS51826"/>
    </source>
</evidence>
<evidence type="ECO:0000256" key="4">
    <source>
        <dbReference type="SAM" id="MobiDB-lite"/>
    </source>
</evidence>
<dbReference type="Pfam" id="PF00364">
    <property type="entry name" value="Biotin_lipoyl"/>
    <property type="match status" value="1"/>
</dbReference>
<evidence type="ECO:0000256" key="3">
    <source>
        <dbReference type="ARBA" id="ARBA00022946"/>
    </source>
</evidence>
<dbReference type="Gene3D" id="4.10.320.10">
    <property type="entry name" value="E3-binding domain"/>
    <property type="match status" value="1"/>
</dbReference>
<keyword evidence="2" id="KW-0450">Lipoyl</keyword>
<name>A0ABR4NVW2_9SACH</name>
<feature type="region of interest" description="Disordered" evidence="4">
    <location>
        <begin position="254"/>
        <end position="275"/>
    </location>
</feature>
<feature type="domain" description="Peripheral subunit-binding (PSBD)" evidence="6">
    <location>
        <begin position="181"/>
        <end position="222"/>
    </location>
</feature>
<feature type="compositionally biased region" description="Basic and acidic residues" evidence="4">
    <location>
        <begin position="145"/>
        <end position="160"/>
    </location>
</feature>
<proteinExistence type="inferred from homology"/>
<dbReference type="PANTHER" id="PTHR23151">
    <property type="entry name" value="DIHYDROLIPOAMIDE ACETYL/SUCCINYL-TRANSFERASE-RELATED"/>
    <property type="match status" value="1"/>
</dbReference>
<dbReference type="InterPro" id="IPR003016">
    <property type="entry name" value="2-oxoA_DH_lipoyl-BS"/>
</dbReference>
<dbReference type="InterPro" id="IPR045257">
    <property type="entry name" value="E2/Pdx1"/>
</dbReference>
<keyword evidence="7" id="KW-0670">Pyruvate</keyword>
<sequence length="412" mass="45820">MLAARLFARRACVSSTRQLLRCNRYISSSAALFDANPFLMPAMSPTMEKGGIVSWKFKEGDSFNAGDVLLEVETDKAQIDVEAQDDGKLAKIVYKDGSKDVSVGDVIAFTAEPEDDLSTLEIPEVADSMKKSTKSSSSESQAKSDNTETKATPEPKEQKKQMIQKNSDNAGTLSKANPEQTLLPSVIMALADNGVSKNEALEKIQASGQNGRILKGDVLAYAGKISQDSVVRIAEYVKKGEKLDLSNIEKSELTEKAESENVLKESNSKQKPAKPEPIELNEEILFEVSNNVDITKIERSIRKYIDEIYQYTHETPLTNTYSDRYDPLFEDLVTIEPRAPRFDVEYSVTQLNDVAEQEADIFDLLATKNHEKKTNNDTNVYSLEVTVTVNDKFTDSIAKSELFLESLREISL</sequence>
<dbReference type="InterPro" id="IPR036625">
    <property type="entry name" value="E3-bd_dom_sf"/>
</dbReference>
<feature type="compositionally biased region" description="Polar residues" evidence="4">
    <location>
        <begin position="161"/>
        <end position="176"/>
    </location>
</feature>
<evidence type="ECO:0000313" key="8">
    <source>
        <dbReference type="Proteomes" id="UP001623330"/>
    </source>
</evidence>
<keyword evidence="3" id="KW-0809">Transit peptide</keyword>
<evidence type="ECO:0000313" key="7">
    <source>
        <dbReference type="EMBL" id="KAL3232823.1"/>
    </source>
</evidence>
<dbReference type="InterPro" id="IPR000089">
    <property type="entry name" value="Biotin_lipoyl"/>
</dbReference>
<dbReference type="PROSITE" id="PS51826">
    <property type="entry name" value="PSBD"/>
    <property type="match status" value="1"/>
</dbReference>
<evidence type="ECO:0000256" key="1">
    <source>
        <dbReference type="ARBA" id="ARBA00007317"/>
    </source>
</evidence>
<dbReference type="CDD" id="cd06849">
    <property type="entry name" value="lipoyl_domain"/>
    <property type="match status" value="1"/>
</dbReference>
<dbReference type="SUPFAM" id="SSF47005">
    <property type="entry name" value="Peripheral subunit-binding domain of 2-oxo acid dehydrogenase complex"/>
    <property type="match status" value="1"/>
</dbReference>
<evidence type="ECO:0000256" key="2">
    <source>
        <dbReference type="ARBA" id="ARBA00022823"/>
    </source>
</evidence>
<feature type="compositionally biased region" description="Low complexity" evidence="4">
    <location>
        <begin position="134"/>
        <end position="144"/>
    </location>
</feature>
<gene>
    <name evidence="7" type="ORF">RNJ44_04739</name>
</gene>
<reference evidence="7 8" key="1">
    <citation type="submission" date="2024-05" db="EMBL/GenBank/DDBJ databases">
        <title>Long read based assembly of the Candida bracarensis genome reveals expanded adhesin content.</title>
        <authorList>
            <person name="Marcet-Houben M."/>
            <person name="Ksiezopolska E."/>
            <person name="Gabaldon T."/>
        </authorList>
    </citation>
    <scope>NUCLEOTIDE SEQUENCE [LARGE SCALE GENOMIC DNA]</scope>
    <source>
        <strain evidence="7 8">CBM6</strain>
    </source>
</reference>
<dbReference type="PANTHER" id="PTHR23151:SF82">
    <property type="entry name" value="PYRUVATE DEHYDROGENASE COMPLEX PROTEIN X COMPONENT, MITOCHONDRIAL"/>
    <property type="match status" value="1"/>
</dbReference>
<dbReference type="InterPro" id="IPR004167">
    <property type="entry name" value="PSBD"/>
</dbReference>
<dbReference type="SUPFAM" id="SSF51230">
    <property type="entry name" value="Single hybrid motif"/>
    <property type="match status" value="1"/>
</dbReference>
<dbReference type="EMBL" id="JBEVYD010000005">
    <property type="protein sequence ID" value="KAL3232823.1"/>
    <property type="molecule type" value="Genomic_DNA"/>
</dbReference>